<proteinExistence type="predicted"/>
<evidence type="ECO:0008006" key="3">
    <source>
        <dbReference type="Google" id="ProtNLM"/>
    </source>
</evidence>
<comment type="caution">
    <text evidence="1">The sequence shown here is derived from an EMBL/GenBank/DDBJ whole genome shotgun (WGS) entry which is preliminary data.</text>
</comment>
<organism evidence="1 2">
    <name type="scientific">Saccharopolyspora oryzae</name>
    <dbReference type="NCBI Taxonomy" id="2997343"/>
    <lineage>
        <taxon>Bacteria</taxon>
        <taxon>Bacillati</taxon>
        <taxon>Actinomycetota</taxon>
        <taxon>Actinomycetes</taxon>
        <taxon>Pseudonocardiales</taxon>
        <taxon>Pseudonocardiaceae</taxon>
        <taxon>Saccharopolyspora</taxon>
    </lineage>
</organism>
<dbReference type="RefSeq" id="WP_270949438.1">
    <property type="nucleotide sequence ID" value="NZ_JAQGLA010000020.1"/>
</dbReference>
<gene>
    <name evidence="1" type="ORF">OU415_15355</name>
</gene>
<dbReference type="Proteomes" id="UP001210380">
    <property type="component" value="Unassembled WGS sequence"/>
</dbReference>
<sequence>MRSVLGSGSFRGWLAATASGAVLAGVMAIGLPATPGTTHVLGQVRLANPVPSHESAVRQLLAQRAAAIRARDESAFAATVDPQAPADFRQRQLQWFRNLAAIPFTEWSYRLEAETEPPATGTGETWAPGVSLRYALAGVDSVPTEQPVEQSFVRRGGSWYVADDAGAHRWRGPWDFGPCHAVRTPGGLVIGHRREPVERVARQLDAVIRDVTEVWGTGWSQRVGVLIADSREELRAVVGPGFALNGIAAVAVADRVDTAARRVEGPRVVLDPRAADELSDAALKALLRHEITHIAARAYTVDGSPMWMREGFADYVGYRSSGVPPREVAPELVRQVRAGGLPEQLPDDDEFHHADRGRDLAYQQSWSFVRHLVERFGEQHVVRLYHRIAALSSPAEVDAALREETGQTTAQLQADWAESLPGTFG</sequence>
<keyword evidence="2" id="KW-1185">Reference proteome</keyword>
<evidence type="ECO:0000313" key="2">
    <source>
        <dbReference type="Proteomes" id="UP001210380"/>
    </source>
</evidence>
<name>A0ABT4V054_9PSEU</name>
<dbReference type="EMBL" id="JAQGLA010000020">
    <property type="protein sequence ID" value="MDA3626821.1"/>
    <property type="molecule type" value="Genomic_DNA"/>
</dbReference>
<evidence type="ECO:0000313" key="1">
    <source>
        <dbReference type="EMBL" id="MDA3626821.1"/>
    </source>
</evidence>
<reference evidence="1 2" key="1">
    <citation type="submission" date="2022-11" db="EMBL/GenBank/DDBJ databases">
        <title>Draft genome sequence of Saccharopolyspora sp. WRP15-2 isolated from rhizosphere soils of wild rice in Thailand.</title>
        <authorList>
            <person name="Duangmal K."/>
            <person name="Kammanee S."/>
            <person name="Muangham S."/>
        </authorList>
    </citation>
    <scope>NUCLEOTIDE SEQUENCE [LARGE SCALE GENOMIC DNA]</scope>
    <source>
        <strain evidence="1 2">WRP15-2</strain>
    </source>
</reference>
<protein>
    <recommendedName>
        <fullName evidence="3">Basic secretory peptidase family protein</fullName>
    </recommendedName>
</protein>
<accession>A0ABT4V054</accession>